<dbReference type="Gene3D" id="3.40.50.150">
    <property type="entry name" value="Vaccinia Virus protein VP39"/>
    <property type="match status" value="1"/>
</dbReference>
<dbReference type="SUPFAM" id="SSF53335">
    <property type="entry name" value="S-adenosyl-L-methionine-dependent methyltransferases"/>
    <property type="match status" value="1"/>
</dbReference>
<dbReference type="GO" id="GO:0044027">
    <property type="term" value="P:negative regulation of gene expression via chromosomal CpG island methylation"/>
    <property type="evidence" value="ECO:0007669"/>
    <property type="project" value="TreeGrafter"/>
</dbReference>
<dbReference type="GO" id="GO:0009307">
    <property type="term" value="P:DNA restriction-modification system"/>
    <property type="evidence" value="ECO:0007669"/>
    <property type="project" value="UniProtKB-KW"/>
</dbReference>
<evidence type="ECO:0000313" key="9">
    <source>
        <dbReference type="EMBL" id="TMM46108.1"/>
    </source>
</evidence>
<dbReference type="PANTHER" id="PTHR10629:SF52">
    <property type="entry name" value="DNA (CYTOSINE-5)-METHYLTRANSFERASE 1"/>
    <property type="match status" value="1"/>
</dbReference>
<evidence type="ECO:0000256" key="2">
    <source>
        <dbReference type="ARBA" id="ARBA00022679"/>
    </source>
</evidence>
<dbReference type="Proteomes" id="UP000309668">
    <property type="component" value="Unassembled WGS sequence"/>
</dbReference>
<dbReference type="PANTHER" id="PTHR10629">
    <property type="entry name" value="CYTOSINE-SPECIFIC METHYLTRANSFERASE"/>
    <property type="match status" value="1"/>
</dbReference>
<gene>
    <name evidence="9" type="ORF">FEV51_11740</name>
</gene>
<dbReference type="PRINTS" id="PR00105">
    <property type="entry name" value="C5METTRFRASE"/>
</dbReference>
<dbReference type="InterPro" id="IPR050390">
    <property type="entry name" value="C5-Methyltransferase"/>
</dbReference>
<dbReference type="Gene3D" id="3.90.120.10">
    <property type="entry name" value="DNA Methylase, subunit A, domain 2"/>
    <property type="match status" value="1"/>
</dbReference>
<dbReference type="InterPro" id="IPR029063">
    <property type="entry name" value="SAM-dependent_MTases_sf"/>
</dbReference>
<dbReference type="CDD" id="cd00315">
    <property type="entry name" value="Cyt_C5_DNA_methylase"/>
    <property type="match status" value="1"/>
</dbReference>
<keyword evidence="10" id="KW-1185">Reference proteome</keyword>
<reference evidence="9 10" key="1">
    <citation type="submission" date="2019-05" db="EMBL/GenBank/DDBJ databases">
        <title>Erythrobacter marisflavi sp. nov., isolated from isolated from water of an estuary environment.</title>
        <authorList>
            <person name="Yoon J.-H."/>
        </authorList>
    </citation>
    <scope>NUCLEOTIDE SEQUENCE [LARGE SCALE GENOMIC DNA]</scope>
    <source>
        <strain evidence="9 10">KEM-5</strain>
    </source>
</reference>
<evidence type="ECO:0000256" key="5">
    <source>
        <dbReference type="ARBA" id="ARBA00047422"/>
    </source>
</evidence>
<dbReference type="PROSITE" id="PS51679">
    <property type="entry name" value="SAM_MT_C5"/>
    <property type="match status" value="1"/>
</dbReference>
<evidence type="ECO:0000256" key="3">
    <source>
        <dbReference type="ARBA" id="ARBA00022691"/>
    </source>
</evidence>
<keyword evidence="1 6" id="KW-0489">Methyltransferase</keyword>
<dbReference type="EC" id="2.1.1.37" evidence="8"/>
<evidence type="ECO:0000256" key="6">
    <source>
        <dbReference type="PROSITE-ProRule" id="PRU01016"/>
    </source>
</evidence>
<dbReference type="OrthoDB" id="9813719at2"/>
<dbReference type="RefSeq" id="WP_138619168.1">
    <property type="nucleotide sequence ID" value="NZ_VCAO01000009.1"/>
</dbReference>
<dbReference type="NCBIfam" id="TIGR00675">
    <property type="entry name" value="dcm"/>
    <property type="match status" value="1"/>
</dbReference>
<comment type="catalytic activity">
    <reaction evidence="5 8">
        <text>a 2'-deoxycytidine in DNA + S-adenosyl-L-methionine = a 5-methyl-2'-deoxycytidine in DNA + S-adenosyl-L-homocysteine + H(+)</text>
        <dbReference type="Rhea" id="RHEA:13681"/>
        <dbReference type="Rhea" id="RHEA-COMP:11369"/>
        <dbReference type="Rhea" id="RHEA-COMP:11370"/>
        <dbReference type="ChEBI" id="CHEBI:15378"/>
        <dbReference type="ChEBI" id="CHEBI:57856"/>
        <dbReference type="ChEBI" id="CHEBI:59789"/>
        <dbReference type="ChEBI" id="CHEBI:85452"/>
        <dbReference type="ChEBI" id="CHEBI:85454"/>
        <dbReference type="EC" id="2.1.1.37"/>
    </reaction>
</comment>
<evidence type="ECO:0000256" key="7">
    <source>
        <dbReference type="RuleBase" id="RU000416"/>
    </source>
</evidence>
<dbReference type="GO" id="GO:0003886">
    <property type="term" value="F:DNA (cytosine-5-)-methyltransferase activity"/>
    <property type="evidence" value="ECO:0007669"/>
    <property type="project" value="UniProtKB-EC"/>
</dbReference>
<feature type="active site" evidence="6">
    <location>
        <position position="71"/>
    </location>
</feature>
<organism evidence="9 10">
    <name type="scientific">Qipengyuania marisflavi</name>
    <dbReference type="NCBI Taxonomy" id="2486356"/>
    <lineage>
        <taxon>Bacteria</taxon>
        <taxon>Pseudomonadati</taxon>
        <taxon>Pseudomonadota</taxon>
        <taxon>Alphaproteobacteria</taxon>
        <taxon>Sphingomonadales</taxon>
        <taxon>Erythrobacteraceae</taxon>
        <taxon>Qipengyuania</taxon>
    </lineage>
</organism>
<evidence type="ECO:0000256" key="1">
    <source>
        <dbReference type="ARBA" id="ARBA00022603"/>
    </source>
</evidence>
<dbReference type="GO" id="GO:0003677">
    <property type="term" value="F:DNA binding"/>
    <property type="evidence" value="ECO:0007669"/>
    <property type="project" value="TreeGrafter"/>
</dbReference>
<evidence type="ECO:0000313" key="10">
    <source>
        <dbReference type="Proteomes" id="UP000309668"/>
    </source>
</evidence>
<dbReference type="AlphaFoldDB" id="A0A5S3P5T4"/>
<keyword evidence="3 6" id="KW-0949">S-adenosyl-L-methionine</keyword>
<evidence type="ECO:0000256" key="4">
    <source>
        <dbReference type="ARBA" id="ARBA00022747"/>
    </source>
</evidence>
<proteinExistence type="inferred from homology"/>
<keyword evidence="2 6" id="KW-0808">Transferase</keyword>
<comment type="similarity">
    <text evidence="6 7">Belongs to the class I-like SAM-binding methyltransferase superfamily. C5-methyltransferase family.</text>
</comment>
<accession>A0A5S3P5T4</accession>
<sequence>MKIASLFSGAGGLDLGLVQAGHEVIWANDFDADCVETYRKNISKDITLGDISDIKSSEIPNADVIVGGFPCQGFSQANRLRFDADPRNRLYQEFRRVVRDKQPLYFLAENVKGILSLAGGKAIEQIKSDFAAAGYRVQVRLFNLADYGVPQTRQRVIIAGTRNDLDQELDFQFPAATHCKPTLCAKTGLKPWVTISEALEAFPDPDGSHNLPNHIYSLYKVTNRNFTGHRRTDPDKPSPTILARGNGKGGVCAIQHPNNHRRMSIREQATIQTFPLGFEFVGKMNSCYRQVGNAVPVLFGEHLGSMIVKTEKLRLVA</sequence>
<evidence type="ECO:0000256" key="8">
    <source>
        <dbReference type="RuleBase" id="RU000417"/>
    </source>
</evidence>
<dbReference type="Pfam" id="PF00145">
    <property type="entry name" value="DNA_methylase"/>
    <property type="match status" value="1"/>
</dbReference>
<dbReference type="PROSITE" id="PS00094">
    <property type="entry name" value="C5_MTASE_1"/>
    <property type="match status" value="1"/>
</dbReference>
<comment type="caution">
    <text evidence="9">The sequence shown here is derived from an EMBL/GenBank/DDBJ whole genome shotgun (WGS) entry which is preliminary data.</text>
</comment>
<keyword evidence="4" id="KW-0680">Restriction system</keyword>
<dbReference type="InterPro" id="IPR001525">
    <property type="entry name" value="C5_MeTfrase"/>
</dbReference>
<protein>
    <recommendedName>
        <fullName evidence="8">Cytosine-specific methyltransferase</fullName>
        <ecNumber evidence="8">2.1.1.37</ecNumber>
    </recommendedName>
</protein>
<name>A0A5S3P5T4_9SPHN</name>
<dbReference type="EMBL" id="VCAO01000009">
    <property type="protein sequence ID" value="TMM46108.1"/>
    <property type="molecule type" value="Genomic_DNA"/>
</dbReference>
<dbReference type="InterPro" id="IPR018117">
    <property type="entry name" value="C5_DNA_meth_AS"/>
</dbReference>
<dbReference type="GO" id="GO:0032259">
    <property type="term" value="P:methylation"/>
    <property type="evidence" value="ECO:0007669"/>
    <property type="project" value="UniProtKB-KW"/>
</dbReference>